<gene>
    <name evidence="2" type="ORF">E6H05_08910</name>
</gene>
<dbReference type="InterPro" id="IPR015942">
    <property type="entry name" value="Asp/Glu/hydantoin_racemase"/>
</dbReference>
<feature type="non-terminal residue" evidence="2">
    <location>
        <position position="237"/>
    </location>
</feature>
<proteinExistence type="inferred from homology"/>
<dbReference type="Gene3D" id="3.40.50.12500">
    <property type="match status" value="1"/>
</dbReference>
<comment type="caution">
    <text evidence="2">The sequence shown here is derived from an EMBL/GenBank/DDBJ whole genome shotgun (WGS) entry which is preliminary data.</text>
</comment>
<dbReference type="InterPro" id="IPR053714">
    <property type="entry name" value="Iso_Racemase_Enz_sf"/>
</dbReference>
<dbReference type="PANTHER" id="PTHR28047:SF5">
    <property type="entry name" value="PROTEIN DCG1"/>
    <property type="match status" value="1"/>
</dbReference>
<sequence length="237" mass="25244">MKVLYILPGSLSRTELGTREVDRRRAVLRRLAAPGTEVDIVDVPEGPSSIESAYEEYLSIPGTLVHVQEAARAGYAGAIIGCFGDPGLDAARELVEMPVVGPAEASMLMACTLRHRFSVISVLESVVPSLRHLAHRVGVSEKLASVRAVDIPVLELAKNRERSISRMIDLGRRAVAEDGADTLALGCMSMGFLEAQQTIAAEVGVPVVNPVYAALKMLEALVGAGLAHSKRAYPVPP</sequence>
<dbReference type="GO" id="GO:0047661">
    <property type="term" value="F:amino-acid racemase activity"/>
    <property type="evidence" value="ECO:0007669"/>
    <property type="project" value="InterPro"/>
</dbReference>
<organism evidence="2 3">
    <name type="scientific">Candidatus Segetimicrobium genomatis</name>
    <dbReference type="NCBI Taxonomy" id="2569760"/>
    <lineage>
        <taxon>Bacteria</taxon>
        <taxon>Bacillati</taxon>
        <taxon>Candidatus Sysuimicrobiota</taxon>
        <taxon>Candidatus Sysuimicrobiia</taxon>
        <taxon>Candidatus Sysuimicrobiales</taxon>
        <taxon>Candidatus Segetimicrobiaceae</taxon>
        <taxon>Candidatus Segetimicrobium</taxon>
    </lineage>
</organism>
<dbReference type="AlphaFoldDB" id="A0A537IRZ4"/>
<evidence type="ECO:0000313" key="3">
    <source>
        <dbReference type="Proteomes" id="UP000318834"/>
    </source>
</evidence>
<protein>
    <recommendedName>
        <fullName evidence="4">Hydrogenase expression protein HupH</fullName>
    </recommendedName>
</protein>
<dbReference type="Proteomes" id="UP000318834">
    <property type="component" value="Unassembled WGS sequence"/>
</dbReference>
<dbReference type="PANTHER" id="PTHR28047">
    <property type="entry name" value="PROTEIN DCG1"/>
    <property type="match status" value="1"/>
</dbReference>
<evidence type="ECO:0008006" key="4">
    <source>
        <dbReference type="Google" id="ProtNLM"/>
    </source>
</evidence>
<reference evidence="2 3" key="1">
    <citation type="journal article" date="2019" name="Nat. Microbiol.">
        <title>Mediterranean grassland soil C-N compound turnover is dependent on rainfall and depth, and is mediated by genomically divergent microorganisms.</title>
        <authorList>
            <person name="Diamond S."/>
            <person name="Andeer P.F."/>
            <person name="Li Z."/>
            <person name="Crits-Christoph A."/>
            <person name="Burstein D."/>
            <person name="Anantharaman K."/>
            <person name="Lane K.R."/>
            <person name="Thomas B.C."/>
            <person name="Pan C."/>
            <person name="Northen T.R."/>
            <person name="Banfield J.F."/>
        </authorList>
    </citation>
    <scope>NUCLEOTIDE SEQUENCE [LARGE SCALE GENOMIC DNA]</scope>
    <source>
        <strain evidence="2">NP_8</strain>
    </source>
</reference>
<name>A0A537IRZ4_9BACT</name>
<comment type="similarity">
    <text evidence="1">Belongs to the HyuE racemase family.</text>
</comment>
<dbReference type="InterPro" id="IPR052186">
    <property type="entry name" value="Hydantoin_racemase-like"/>
</dbReference>
<evidence type="ECO:0000313" key="2">
    <source>
        <dbReference type="EMBL" id="TMI73822.1"/>
    </source>
</evidence>
<accession>A0A537IRZ4</accession>
<dbReference type="Pfam" id="PF01177">
    <property type="entry name" value="Asp_Glu_race"/>
    <property type="match status" value="1"/>
</dbReference>
<evidence type="ECO:0000256" key="1">
    <source>
        <dbReference type="ARBA" id="ARBA00038414"/>
    </source>
</evidence>
<dbReference type="EMBL" id="VBAP01000065">
    <property type="protein sequence ID" value="TMI73822.1"/>
    <property type="molecule type" value="Genomic_DNA"/>
</dbReference>